<dbReference type="RefSeq" id="WP_149330997.1">
    <property type="nucleotide sequence ID" value="NZ_JBHOFR010000004.1"/>
</dbReference>
<keyword evidence="5" id="KW-0805">Transcription regulation</keyword>
<keyword evidence="12" id="KW-1185">Reference proteome</keyword>
<organism evidence="11 12">
    <name type="scientific">Halopseudomonas laoshanensis</name>
    <dbReference type="NCBI Taxonomy" id="2268758"/>
    <lineage>
        <taxon>Bacteria</taxon>
        <taxon>Pseudomonadati</taxon>
        <taxon>Pseudomonadota</taxon>
        <taxon>Gammaproteobacteria</taxon>
        <taxon>Pseudomonadales</taxon>
        <taxon>Pseudomonadaceae</taxon>
        <taxon>Halopseudomonas</taxon>
    </lineage>
</organism>
<evidence type="ECO:0000313" key="11">
    <source>
        <dbReference type="EMBL" id="KAA0696002.1"/>
    </source>
</evidence>
<feature type="domain" description="Anti-sigma-28 factor FlgM C-terminal" evidence="10">
    <location>
        <begin position="48"/>
        <end position="99"/>
    </location>
</feature>
<accession>A0A7V7GV93</accession>
<keyword evidence="4" id="KW-1005">Bacterial flagellum biogenesis</keyword>
<evidence type="ECO:0000256" key="2">
    <source>
        <dbReference type="ARBA" id="ARBA00017823"/>
    </source>
</evidence>
<evidence type="ECO:0000256" key="4">
    <source>
        <dbReference type="ARBA" id="ARBA00022795"/>
    </source>
</evidence>
<dbReference type="AlphaFoldDB" id="A0A7V7GV93"/>
<proteinExistence type="inferred from homology"/>
<evidence type="ECO:0000256" key="8">
    <source>
        <dbReference type="ARBA" id="ARBA00030117"/>
    </source>
</evidence>
<dbReference type="InterPro" id="IPR007412">
    <property type="entry name" value="FlgM"/>
</dbReference>
<feature type="region of interest" description="Disordered" evidence="9">
    <location>
        <begin position="1"/>
        <end position="54"/>
    </location>
</feature>
<keyword evidence="11" id="KW-0966">Cell projection</keyword>
<comment type="similarity">
    <text evidence="1">Belongs to the FlgM family.</text>
</comment>
<dbReference type="OrthoDB" id="5738369at2"/>
<dbReference type="InterPro" id="IPR031316">
    <property type="entry name" value="FlgM_C"/>
</dbReference>
<dbReference type="GO" id="GO:0045892">
    <property type="term" value="P:negative regulation of DNA-templated transcription"/>
    <property type="evidence" value="ECO:0007669"/>
    <property type="project" value="InterPro"/>
</dbReference>
<name>A0A7V7GV93_9GAMM</name>
<keyword evidence="3" id="KW-0678">Repressor</keyword>
<dbReference type="SUPFAM" id="SSF101498">
    <property type="entry name" value="Anti-sigma factor FlgM"/>
    <property type="match status" value="1"/>
</dbReference>
<dbReference type="Pfam" id="PF04316">
    <property type="entry name" value="FlgM"/>
    <property type="match status" value="1"/>
</dbReference>
<reference evidence="11 12" key="1">
    <citation type="submission" date="2018-07" db="EMBL/GenBank/DDBJ databases">
        <title>Pseudomonas laoshanensis sp. nov., isolated from soil.</title>
        <authorList>
            <person name="Sun J."/>
            <person name="Yu L."/>
            <person name="Wang M."/>
            <person name="Zhang C."/>
        </authorList>
    </citation>
    <scope>NUCLEOTIDE SEQUENCE [LARGE SCALE GENOMIC DNA]</scope>
    <source>
        <strain evidence="11 12">Y22</strain>
    </source>
</reference>
<evidence type="ECO:0000256" key="7">
    <source>
        <dbReference type="ARBA" id="ARBA00024739"/>
    </source>
</evidence>
<evidence type="ECO:0000259" key="10">
    <source>
        <dbReference type="Pfam" id="PF04316"/>
    </source>
</evidence>
<keyword evidence="11" id="KW-0282">Flagellum</keyword>
<gene>
    <name evidence="11" type="primary">flgM</name>
    <name evidence="11" type="ORF">DT594_01160</name>
</gene>
<dbReference type="EMBL" id="QOVF01000001">
    <property type="protein sequence ID" value="KAA0696002.1"/>
    <property type="molecule type" value="Genomic_DNA"/>
</dbReference>
<evidence type="ECO:0000256" key="5">
    <source>
        <dbReference type="ARBA" id="ARBA00023015"/>
    </source>
</evidence>
<feature type="compositionally biased region" description="Polar residues" evidence="9">
    <location>
        <begin position="1"/>
        <end position="21"/>
    </location>
</feature>
<evidence type="ECO:0000313" key="12">
    <source>
        <dbReference type="Proteomes" id="UP000463138"/>
    </source>
</evidence>
<dbReference type="GO" id="GO:0044781">
    <property type="term" value="P:bacterial-type flagellum organization"/>
    <property type="evidence" value="ECO:0007669"/>
    <property type="project" value="UniProtKB-KW"/>
</dbReference>
<sequence length="103" mass="11061">MVIDFNTSNSASRSAQSTAANSKRDAAEASRPAEQTPADPSVSAENGVKLSSQAQQLQAIEERLRDLPEVDSERVAQIRQAISDGSYQTDSARIADKLLALEE</sequence>
<keyword evidence="6" id="KW-0804">Transcription</keyword>
<dbReference type="Proteomes" id="UP000463138">
    <property type="component" value="Unassembled WGS sequence"/>
</dbReference>
<evidence type="ECO:0000256" key="1">
    <source>
        <dbReference type="ARBA" id="ARBA00005322"/>
    </source>
</evidence>
<dbReference type="NCBIfam" id="TIGR03824">
    <property type="entry name" value="FlgM_jcvi"/>
    <property type="match status" value="1"/>
</dbReference>
<comment type="caution">
    <text evidence="11">The sequence shown here is derived from an EMBL/GenBank/DDBJ whole genome shotgun (WGS) entry which is preliminary data.</text>
</comment>
<evidence type="ECO:0000256" key="9">
    <source>
        <dbReference type="SAM" id="MobiDB-lite"/>
    </source>
</evidence>
<keyword evidence="11" id="KW-0969">Cilium</keyword>
<comment type="function">
    <text evidence="7">Responsible for the coupling of flagellin expression to flagellar assembly by preventing expression of the flagellin genes when a component of the middle class of proteins is defective. It negatively regulates flagellar genes by inhibiting the activity of FliA by directly binding to FliA.</text>
</comment>
<dbReference type="InterPro" id="IPR035890">
    <property type="entry name" value="Anti-sigma-28_factor_FlgM_sf"/>
</dbReference>
<protein>
    <recommendedName>
        <fullName evidence="2">Negative regulator of flagellin synthesis</fullName>
    </recommendedName>
    <alternativeName>
        <fullName evidence="8">Anti-sigma-28 factor</fullName>
    </alternativeName>
</protein>
<evidence type="ECO:0000256" key="3">
    <source>
        <dbReference type="ARBA" id="ARBA00022491"/>
    </source>
</evidence>
<evidence type="ECO:0000256" key="6">
    <source>
        <dbReference type="ARBA" id="ARBA00023163"/>
    </source>
</evidence>